<accession>A0A0V0RJB5</accession>
<comment type="subcellular location">
    <subcellularLocation>
        <location evidence="1">Cytoplasm</location>
        <location evidence="1">Cytoskeleton</location>
    </subcellularLocation>
</comment>
<dbReference type="STRING" id="6336.A0A0V0RJB5"/>
<evidence type="ECO:0000256" key="2">
    <source>
        <dbReference type="ARBA" id="ARBA00010337"/>
    </source>
</evidence>
<dbReference type="GO" id="GO:0051321">
    <property type="term" value="P:meiotic cell cycle"/>
    <property type="evidence" value="ECO:0007669"/>
    <property type="project" value="TreeGrafter"/>
</dbReference>
<evidence type="ECO:0000313" key="8">
    <source>
        <dbReference type="EMBL" id="KRX14582.1"/>
    </source>
</evidence>
<keyword evidence="5" id="KW-0206">Cytoskeleton</keyword>
<feature type="domain" description="Gamma tubulin complex component C-terminal" evidence="6">
    <location>
        <begin position="525"/>
        <end position="854"/>
    </location>
</feature>
<keyword evidence="3" id="KW-0963">Cytoplasm</keyword>
<comment type="similarity">
    <text evidence="2">Belongs to the TUBGCP family.</text>
</comment>
<dbReference type="GO" id="GO:0000278">
    <property type="term" value="P:mitotic cell cycle"/>
    <property type="evidence" value="ECO:0007669"/>
    <property type="project" value="TreeGrafter"/>
</dbReference>
<dbReference type="AlphaFoldDB" id="A0A0V0RJB5"/>
<dbReference type="GO" id="GO:0005874">
    <property type="term" value="C:microtubule"/>
    <property type="evidence" value="ECO:0007669"/>
    <property type="project" value="UniProtKB-KW"/>
</dbReference>
<evidence type="ECO:0000259" key="7">
    <source>
        <dbReference type="Pfam" id="PF17681"/>
    </source>
</evidence>
<dbReference type="Pfam" id="PF17681">
    <property type="entry name" value="GCP_N_terminal"/>
    <property type="match status" value="1"/>
</dbReference>
<evidence type="ECO:0000256" key="5">
    <source>
        <dbReference type="ARBA" id="ARBA00023212"/>
    </source>
</evidence>
<dbReference type="GO" id="GO:0051225">
    <property type="term" value="P:spindle assembly"/>
    <property type="evidence" value="ECO:0007669"/>
    <property type="project" value="TreeGrafter"/>
</dbReference>
<keyword evidence="4" id="KW-0493">Microtubule</keyword>
<dbReference type="GO" id="GO:0000922">
    <property type="term" value="C:spindle pole"/>
    <property type="evidence" value="ECO:0007669"/>
    <property type="project" value="InterPro"/>
</dbReference>
<dbReference type="OrthoDB" id="5860513at2759"/>
<name>A0A0V0RJB5_9BILA</name>
<gene>
    <name evidence="8" type="primary">TUBGCP3</name>
    <name evidence="8" type="ORF">T07_8230</name>
</gene>
<dbReference type="GO" id="GO:0000930">
    <property type="term" value="C:gamma-tubulin complex"/>
    <property type="evidence" value="ECO:0007669"/>
    <property type="project" value="TreeGrafter"/>
</dbReference>
<dbReference type="Gene3D" id="1.20.120.1900">
    <property type="entry name" value="Gamma-tubulin complex, C-terminal domain"/>
    <property type="match status" value="1"/>
</dbReference>
<dbReference type="Pfam" id="PF04130">
    <property type="entry name" value="GCP_C_terminal"/>
    <property type="match status" value="1"/>
</dbReference>
<evidence type="ECO:0000259" key="6">
    <source>
        <dbReference type="Pfam" id="PF04130"/>
    </source>
</evidence>
<protein>
    <submittedName>
        <fullName evidence="8">Gamma-tubulin complex component 3</fullName>
    </submittedName>
</protein>
<dbReference type="InterPro" id="IPR042241">
    <property type="entry name" value="GCP_C_sf"/>
</dbReference>
<dbReference type="GO" id="GO:0051011">
    <property type="term" value="F:microtubule minus-end binding"/>
    <property type="evidence" value="ECO:0007669"/>
    <property type="project" value="TreeGrafter"/>
</dbReference>
<evidence type="ECO:0000256" key="1">
    <source>
        <dbReference type="ARBA" id="ARBA00004245"/>
    </source>
</evidence>
<reference evidence="8 9" key="1">
    <citation type="submission" date="2015-01" db="EMBL/GenBank/DDBJ databases">
        <title>Evolution of Trichinella species and genotypes.</title>
        <authorList>
            <person name="Korhonen P.K."/>
            <person name="Edoardo P."/>
            <person name="Giuseppe L.R."/>
            <person name="Gasser R.B."/>
        </authorList>
    </citation>
    <scope>NUCLEOTIDE SEQUENCE [LARGE SCALE GENOMIC DNA]</scope>
    <source>
        <strain evidence="8">ISS37</strain>
    </source>
</reference>
<sequence>MSFLKTNVIDLASELRKLAKAILKDDDLVDEYERKIDQAVLTLISGSNGQESVNADEQVNTGNQVNDKQVNDLIRSIQKILLERNDIELALECTSLCYDLKDMGVDKIVEIFRFLLALIKDWNDERTAILDTEKEEMTAECFDSTEMELVGQLENALNSKAGVESSENVALTGEKEKDKKISTNSVVVPRNAYDPVKFIIKYFIEKVIREIDSLMHDCLYVLQGFSGNFIRIDRTAETVQFIIPVKKAFGQQVKELSIYGFCYLKLRRFCDKFSNSNEKKVFLTAFSVTVDNLLRRYYAAIAELETKLLSRIRKNQENQKHRGKHIGLLPEEVFVKLWDFKAPMLSMCRIVDKAEEWTSGKFMSKVYGEVFCGHSKIEKLAKDALGKVCLKLKQMILSWMYEGVIENGRDEFFIYKTKTNDSNDSWWNDSYQIRESCVPCFLSPHIVRKILITGKSVLFLQKACGQSVDISFVHDQRDLLQEVAPTCMFMIEKHEKINSLITESYKAVSRAVLDVLPSKLNIKFHLKALKDYVLLYRGDFATHLWEVLREELNEPNSMLRMQSLTFALECAVLGSSSKADFDNLILNQIDLKFLQPIESDNSLDNLIITYRMTPQVSAMYNETTKPIYDLLFSFLWRLRRLSFMLYSNGGNLVSSSTQLKIVPEFSNLWQEFALMNRELSNFIKNVEHYFYSQVIENEWLKFMSAMEDAVDFENVISAHSEFLKQLLDKMFLSEKHAKVTVHLRTLFGMVLDFQKLYGQFIAAVDEEEDLEDMKRMMNADCEELRYVEEFQEDGNESAKEEKLPANVKARFFTSLTLFKDAYRIAMGQLLVALVEEDDRMLRQFSLEIDFNRWFYYENEQVRNSIRFRSIKQ</sequence>
<feature type="domain" description="Gamma tubulin complex component protein N-terminal" evidence="7">
    <location>
        <begin position="215"/>
        <end position="516"/>
    </location>
</feature>
<dbReference type="GO" id="GO:0007020">
    <property type="term" value="P:microtubule nucleation"/>
    <property type="evidence" value="ECO:0007669"/>
    <property type="project" value="InterPro"/>
</dbReference>
<dbReference type="InterPro" id="IPR007259">
    <property type="entry name" value="GCP"/>
</dbReference>
<evidence type="ECO:0000313" key="9">
    <source>
        <dbReference type="Proteomes" id="UP000054630"/>
    </source>
</evidence>
<comment type="caution">
    <text evidence="8">The sequence shown here is derived from an EMBL/GenBank/DDBJ whole genome shotgun (WGS) entry which is preliminary data.</text>
</comment>
<dbReference type="GO" id="GO:0043015">
    <property type="term" value="F:gamma-tubulin binding"/>
    <property type="evidence" value="ECO:0007669"/>
    <property type="project" value="InterPro"/>
</dbReference>
<proteinExistence type="inferred from homology"/>
<evidence type="ECO:0000256" key="4">
    <source>
        <dbReference type="ARBA" id="ARBA00022701"/>
    </source>
</evidence>
<dbReference type="Proteomes" id="UP000054630">
    <property type="component" value="Unassembled WGS sequence"/>
</dbReference>
<dbReference type="PANTHER" id="PTHR19302">
    <property type="entry name" value="GAMMA TUBULIN COMPLEX PROTEIN"/>
    <property type="match status" value="1"/>
</dbReference>
<organism evidence="8 9">
    <name type="scientific">Trichinella nelsoni</name>
    <dbReference type="NCBI Taxonomy" id="6336"/>
    <lineage>
        <taxon>Eukaryota</taxon>
        <taxon>Metazoa</taxon>
        <taxon>Ecdysozoa</taxon>
        <taxon>Nematoda</taxon>
        <taxon>Enoplea</taxon>
        <taxon>Dorylaimia</taxon>
        <taxon>Trichinellida</taxon>
        <taxon>Trichinellidae</taxon>
        <taxon>Trichinella</taxon>
    </lineage>
</organism>
<dbReference type="InterPro" id="IPR040457">
    <property type="entry name" value="GCP_C"/>
</dbReference>
<dbReference type="PANTHER" id="PTHR19302:SF14">
    <property type="entry name" value="GAMMA-TUBULIN COMPLEX COMPONENT 3"/>
    <property type="match status" value="1"/>
</dbReference>
<dbReference type="InterPro" id="IPR041470">
    <property type="entry name" value="GCP_N"/>
</dbReference>
<keyword evidence="9" id="KW-1185">Reference proteome</keyword>
<evidence type="ECO:0000256" key="3">
    <source>
        <dbReference type="ARBA" id="ARBA00022490"/>
    </source>
</evidence>
<dbReference type="EMBL" id="JYDL01000155">
    <property type="protein sequence ID" value="KRX14582.1"/>
    <property type="molecule type" value="Genomic_DNA"/>
</dbReference>
<dbReference type="GO" id="GO:0031122">
    <property type="term" value="P:cytoplasmic microtubule organization"/>
    <property type="evidence" value="ECO:0007669"/>
    <property type="project" value="TreeGrafter"/>
</dbReference>